<dbReference type="PRINTS" id="PR00039">
    <property type="entry name" value="HTHLYSR"/>
</dbReference>
<dbReference type="Gene3D" id="3.40.190.290">
    <property type="match status" value="1"/>
</dbReference>
<evidence type="ECO:0000313" key="6">
    <source>
        <dbReference type="EMBL" id="WCT75940.1"/>
    </source>
</evidence>
<dbReference type="PROSITE" id="PS50931">
    <property type="entry name" value="HTH_LYSR"/>
    <property type="match status" value="1"/>
</dbReference>
<keyword evidence="7" id="KW-1185">Reference proteome</keyword>
<evidence type="ECO:0000256" key="4">
    <source>
        <dbReference type="ARBA" id="ARBA00023163"/>
    </source>
</evidence>
<protein>
    <submittedName>
        <fullName evidence="6">LysR family transcriptional regulator</fullName>
    </submittedName>
</protein>
<evidence type="ECO:0000256" key="3">
    <source>
        <dbReference type="ARBA" id="ARBA00023125"/>
    </source>
</evidence>
<evidence type="ECO:0000256" key="1">
    <source>
        <dbReference type="ARBA" id="ARBA00009437"/>
    </source>
</evidence>
<dbReference type="RefSeq" id="WP_273616404.1">
    <property type="nucleotide sequence ID" value="NZ_CP117417.1"/>
</dbReference>
<dbReference type="EMBL" id="CP117417">
    <property type="protein sequence ID" value="WCT75940.1"/>
    <property type="molecule type" value="Genomic_DNA"/>
</dbReference>
<dbReference type="Pfam" id="PF03466">
    <property type="entry name" value="LysR_substrate"/>
    <property type="match status" value="1"/>
</dbReference>
<keyword evidence="4" id="KW-0804">Transcription</keyword>
<dbReference type="Pfam" id="PF00126">
    <property type="entry name" value="HTH_1"/>
    <property type="match status" value="1"/>
</dbReference>
<dbReference type="InterPro" id="IPR058163">
    <property type="entry name" value="LysR-type_TF_proteobact-type"/>
</dbReference>
<dbReference type="PANTHER" id="PTHR30537">
    <property type="entry name" value="HTH-TYPE TRANSCRIPTIONAL REGULATOR"/>
    <property type="match status" value="1"/>
</dbReference>
<name>A0ABY7TUC3_9SPHN</name>
<dbReference type="InterPro" id="IPR036388">
    <property type="entry name" value="WH-like_DNA-bd_sf"/>
</dbReference>
<gene>
    <name evidence="6" type="ORF">PQ457_08160</name>
</gene>
<reference evidence="6 7" key="1">
    <citation type="submission" date="2023-02" db="EMBL/GenBank/DDBJ databases">
        <title>Genome sequence of Novosphingobium humi KACC 19094.</title>
        <authorList>
            <person name="Kim S."/>
            <person name="Heo J."/>
            <person name="Kwon S.-W."/>
        </authorList>
    </citation>
    <scope>NUCLEOTIDE SEQUENCE [LARGE SCALE GENOMIC DNA]</scope>
    <source>
        <strain evidence="6 7">KACC 19094</strain>
    </source>
</reference>
<evidence type="ECO:0000256" key="2">
    <source>
        <dbReference type="ARBA" id="ARBA00023015"/>
    </source>
</evidence>
<keyword evidence="2" id="KW-0805">Transcription regulation</keyword>
<sequence length="310" mass="33851">MSKEPSWDVYRSFAAVLQQGSLSAASRALGMTQPSIARHIDALEQAIGARLFVRSQRGLSATDHALALRPHAEALLAAAEALRRSAEGVSGRPEGTVRITASQAVGTHHLPTILTRLRRAQPGLNFELALTDDLDDLLQRQADIAIRMTQPEQKSLVAKSVGSVCLGLFAHRSYLEQKGCPSRLEDLRNHDLIGFDAETPFTRAGMRHLPGIDRSMFALRVDNPAAQFEAIRAGFGIGICQTAVATRDPDLCRVLADLFDLPLPVWIVMHEDLRNGSRYRFTFDALVEAFAGITQEAFSATGPNVFNAQN</sequence>
<dbReference type="Proteomes" id="UP001218231">
    <property type="component" value="Chromosome"/>
</dbReference>
<feature type="domain" description="HTH lysR-type" evidence="5">
    <location>
        <begin position="11"/>
        <end position="62"/>
    </location>
</feature>
<dbReference type="PANTHER" id="PTHR30537:SF3">
    <property type="entry name" value="TRANSCRIPTIONAL REGULATORY PROTEIN"/>
    <property type="match status" value="1"/>
</dbReference>
<evidence type="ECO:0000313" key="7">
    <source>
        <dbReference type="Proteomes" id="UP001218231"/>
    </source>
</evidence>
<organism evidence="6 7">
    <name type="scientific">Novosphingobium humi</name>
    <dbReference type="NCBI Taxonomy" id="2282397"/>
    <lineage>
        <taxon>Bacteria</taxon>
        <taxon>Pseudomonadati</taxon>
        <taxon>Pseudomonadota</taxon>
        <taxon>Alphaproteobacteria</taxon>
        <taxon>Sphingomonadales</taxon>
        <taxon>Sphingomonadaceae</taxon>
        <taxon>Novosphingobium</taxon>
    </lineage>
</organism>
<dbReference type="Gene3D" id="1.10.10.10">
    <property type="entry name" value="Winged helix-like DNA-binding domain superfamily/Winged helix DNA-binding domain"/>
    <property type="match status" value="1"/>
</dbReference>
<comment type="similarity">
    <text evidence="1">Belongs to the LysR transcriptional regulatory family.</text>
</comment>
<dbReference type="InterPro" id="IPR005119">
    <property type="entry name" value="LysR_subst-bd"/>
</dbReference>
<dbReference type="SUPFAM" id="SSF46785">
    <property type="entry name" value="Winged helix' DNA-binding domain"/>
    <property type="match status" value="1"/>
</dbReference>
<proteinExistence type="inferred from homology"/>
<dbReference type="InterPro" id="IPR000847">
    <property type="entry name" value="LysR_HTH_N"/>
</dbReference>
<accession>A0ABY7TUC3</accession>
<dbReference type="InterPro" id="IPR036390">
    <property type="entry name" value="WH_DNA-bd_sf"/>
</dbReference>
<keyword evidence="3" id="KW-0238">DNA-binding</keyword>
<dbReference type="SUPFAM" id="SSF53850">
    <property type="entry name" value="Periplasmic binding protein-like II"/>
    <property type="match status" value="1"/>
</dbReference>
<evidence type="ECO:0000259" key="5">
    <source>
        <dbReference type="PROSITE" id="PS50931"/>
    </source>
</evidence>